<keyword evidence="6" id="KW-0547">Nucleotide-binding</keyword>
<dbReference type="GO" id="GO:0051607">
    <property type="term" value="P:defense response to virus"/>
    <property type="evidence" value="ECO:0007669"/>
    <property type="project" value="UniProtKB-KW"/>
</dbReference>
<keyword evidence="9" id="KW-0269">Exonuclease</keyword>
<dbReference type="PROSITE" id="PS50887">
    <property type="entry name" value="GGDEF"/>
    <property type="match status" value="1"/>
</dbReference>
<evidence type="ECO:0000256" key="6">
    <source>
        <dbReference type="ARBA" id="ARBA00022741"/>
    </source>
</evidence>
<dbReference type="InterPro" id="IPR041062">
    <property type="entry name" value="Csm1_B"/>
</dbReference>
<dbReference type="InterPro" id="IPR006674">
    <property type="entry name" value="HD_domain"/>
</dbReference>
<keyword evidence="16" id="KW-1185">Reference proteome</keyword>
<dbReference type="CDD" id="cd09680">
    <property type="entry name" value="Cas10_III"/>
    <property type="match status" value="1"/>
</dbReference>
<evidence type="ECO:0000256" key="11">
    <source>
        <dbReference type="ARBA" id="ARBA00023118"/>
    </source>
</evidence>
<evidence type="ECO:0000256" key="3">
    <source>
        <dbReference type="ARBA" id="ARBA00014333"/>
    </source>
</evidence>
<dbReference type="InterPro" id="IPR043128">
    <property type="entry name" value="Rev_trsase/Diguanyl_cyclase"/>
</dbReference>
<dbReference type="AlphaFoldDB" id="A0A1M6QKT3"/>
<dbReference type="OrthoDB" id="9768769at2"/>
<dbReference type="GO" id="GO:0005524">
    <property type="term" value="F:ATP binding"/>
    <property type="evidence" value="ECO:0007669"/>
    <property type="project" value="UniProtKB-KW"/>
</dbReference>
<dbReference type="InterPro" id="IPR000160">
    <property type="entry name" value="GGDEF_dom"/>
</dbReference>
<keyword evidence="5" id="KW-0540">Nuclease</keyword>
<feature type="domain" description="GGDEF" evidence="13">
    <location>
        <begin position="518"/>
        <end position="665"/>
    </location>
</feature>
<dbReference type="PANTHER" id="PTHR36528:SF1">
    <property type="entry name" value="CRISPR SYSTEM SINGLE-STRAND-SPECIFIC DEOXYRIBONUCLEASE CAS10_CSM1 (SUBTYPE III-A)"/>
    <property type="match status" value="1"/>
</dbReference>
<accession>A0A1M6QKT3</accession>
<evidence type="ECO:0000256" key="10">
    <source>
        <dbReference type="ARBA" id="ARBA00022840"/>
    </source>
</evidence>
<proteinExistence type="inferred from homology"/>
<dbReference type="InterPro" id="IPR054767">
    <property type="entry name" value="Cas10-Cmr2_palm2"/>
</dbReference>
<feature type="domain" description="HD" evidence="14">
    <location>
        <begin position="1"/>
        <end position="89"/>
    </location>
</feature>
<evidence type="ECO:0000256" key="5">
    <source>
        <dbReference type="ARBA" id="ARBA00022722"/>
    </source>
</evidence>
<dbReference type="STRING" id="1120989.SAMN02745227_01786"/>
<keyword evidence="4" id="KW-0808">Transferase</keyword>
<dbReference type="RefSeq" id="WP_072908077.1">
    <property type="nucleotide sequence ID" value="NZ_FRAI01000021.1"/>
</dbReference>
<dbReference type="InterPro" id="IPR052117">
    <property type="entry name" value="Cas10/Csm1_subtype-III-A"/>
</dbReference>
<reference evidence="16" key="1">
    <citation type="submission" date="2016-11" db="EMBL/GenBank/DDBJ databases">
        <authorList>
            <person name="Varghese N."/>
            <person name="Submissions S."/>
        </authorList>
    </citation>
    <scope>NUCLEOTIDE SEQUENCE [LARGE SCALE GENOMIC DNA]</scope>
    <source>
        <strain evidence="16">DSM 14826</strain>
    </source>
</reference>
<protein>
    <recommendedName>
        <fullName evidence="3">CRISPR system single-strand-specific deoxyribonuclease Cas10/Csm1 (subtype III-A)</fullName>
    </recommendedName>
    <alternativeName>
        <fullName evidence="12">Cyclic oligoadenylate synthase</fullName>
    </alternativeName>
</protein>
<evidence type="ECO:0000256" key="1">
    <source>
        <dbReference type="ARBA" id="ARBA00001968"/>
    </source>
</evidence>
<sequence length="794" mass="92342">MNESIYIGALLHDLGKFIERSKKFNLDKEFQVGDVGHPKYSAQVISVLQKRNDFFAKHERRVVEFALYHHQPRNDIERIIQLADWLSSKERERDEVNKDTYYTVPLTSIFSRLFDENKEGFCYPLEPLDISSGFPKENIKLNTAHYENFATKFLEEIGKVTNDEQLFYLLEKYWWCIPAQTTNHVPDISLFDHSRTTAAIALCLYIEYANNKLTREDLIKMDKNDKEHFILINGDVSGIQNFIFNIPSKGAAKSLKGRSVYISLLTDVIANYIVKRLNLKQANILYNGGGNFYILAPKSAEEDFKNIRREIGEVLLNAHRGSIYVAIDYINLAPKDFDEFTKKWDKVKRKVNKSKRKKWHEIDLQQNFDKVFGPYGIFTKENEHCYLCGIDKSERKVSYNNDLEKSLCSLCESFIKITSDLSTANALKIEEVDDNRFNTKINTYEDIFRSFGFRYKFVNINTDIDLEQNGRMYLINNTDFIENGYRGFKFGAFNLPLDPQNGNILTFEQIAEKSKGDNKLGVLKLDVDNLGNIFLNGLGKSTSISRVAFLSRMLALYFQGYINELVKKRGWQEKLYIVFSGGDDTFIIGSWDTVLEFYQAFYEDFKKFVCQHPKVNFSAAISIFRYDYPVIMSAEIVEDKLNEAKNFLDKGEKQPTKNKVNLLGETFNKEEISKVLEFKDLLLEIIKENSKDKNFGRSFLFKIQKSTLGFKNILEKSTKGLVDNFRFWRLAYYLREINEGVTVNGEKINYAEKILDFYREIVLDNILDKSQNKKIKNIMIIPVAIKLALLETRD</sequence>
<gene>
    <name evidence="15" type="ORF">SAMN02745227_01786</name>
</gene>
<evidence type="ECO:0000256" key="9">
    <source>
        <dbReference type="ARBA" id="ARBA00022839"/>
    </source>
</evidence>
<name>A0A1M6QKT3_9FIRM</name>
<dbReference type="GO" id="GO:0004519">
    <property type="term" value="F:endonuclease activity"/>
    <property type="evidence" value="ECO:0007669"/>
    <property type="project" value="UniProtKB-KW"/>
</dbReference>
<dbReference type="Pfam" id="PF18211">
    <property type="entry name" value="Csm1_B"/>
    <property type="match status" value="1"/>
</dbReference>
<dbReference type="InterPro" id="IPR013408">
    <property type="entry name" value="Cas10/Csm1"/>
</dbReference>
<organism evidence="15 16">
    <name type="scientific">Anaerobranca californiensis DSM 14826</name>
    <dbReference type="NCBI Taxonomy" id="1120989"/>
    <lineage>
        <taxon>Bacteria</taxon>
        <taxon>Bacillati</taxon>
        <taxon>Bacillota</taxon>
        <taxon>Clostridia</taxon>
        <taxon>Eubacteriales</taxon>
        <taxon>Proteinivoracaceae</taxon>
        <taxon>Anaerobranca</taxon>
    </lineage>
</organism>
<dbReference type="GO" id="GO:0016740">
    <property type="term" value="F:transferase activity"/>
    <property type="evidence" value="ECO:0007669"/>
    <property type="project" value="UniProtKB-KW"/>
</dbReference>
<keyword evidence="10" id="KW-0067">ATP-binding</keyword>
<keyword evidence="11" id="KW-0051">Antiviral defense</keyword>
<dbReference type="PROSITE" id="PS51831">
    <property type="entry name" value="HD"/>
    <property type="match status" value="1"/>
</dbReference>
<evidence type="ECO:0000256" key="8">
    <source>
        <dbReference type="ARBA" id="ARBA00022801"/>
    </source>
</evidence>
<evidence type="ECO:0000256" key="2">
    <source>
        <dbReference type="ARBA" id="ARBA00005700"/>
    </source>
</evidence>
<comment type="similarity">
    <text evidence="2">Belongs to the CRISPR-associated Cas10/Csm1 family.</text>
</comment>
<dbReference type="Proteomes" id="UP000243547">
    <property type="component" value="Unassembled WGS sequence"/>
</dbReference>
<evidence type="ECO:0000259" key="13">
    <source>
        <dbReference type="PROSITE" id="PS50887"/>
    </source>
</evidence>
<dbReference type="EMBL" id="FRAI01000021">
    <property type="protein sequence ID" value="SHK20775.1"/>
    <property type="molecule type" value="Genomic_DNA"/>
</dbReference>
<evidence type="ECO:0000256" key="7">
    <source>
        <dbReference type="ARBA" id="ARBA00022759"/>
    </source>
</evidence>
<dbReference type="PANTHER" id="PTHR36528">
    <property type="entry name" value="CRISPR SYSTEM SINGLE-STRAND-SPECIFIC DEOXYRIBONUCLEASE CAS10/CSM1 (SUBTYPE III-A)"/>
    <property type="match status" value="1"/>
</dbReference>
<keyword evidence="8" id="KW-0378">Hydrolase</keyword>
<dbReference type="Gene3D" id="1.10.3210.10">
    <property type="entry name" value="Hypothetical protein af1432"/>
    <property type="match status" value="1"/>
</dbReference>
<keyword evidence="7" id="KW-0255">Endonuclease</keyword>
<dbReference type="Gene3D" id="3.30.70.270">
    <property type="match status" value="1"/>
</dbReference>
<evidence type="ECO:0000256" key="12">
    <source>
        <dbReference type="ARBA" id="ARBA00032922"/>
    </source>
</evidence>
<comment type="cofactor">
    <cofactor evidence="1">
        <name>a divalent metal cation</name>
        <dbReference type="ChEBI" id="CHEBI:60240"/>
    </cofactor>
</comment>
<dbReference type="GO" id="GO:0004527">
    <property type="term" value="F:exonuclease activity"/>
    <property type="evidence" value="ECO:0007669"/>
    <property type="project" value="UniProtKB-KW"/>
</dbReference>
<evidence type="ECO:0000259" key="14">
    <source>
        <dbReference type="PROSITE" id="PS51831"/>
    </source>
</evidence>
<dbReference type="Pfam" id="PF22335">
    <property type="entry name" value="Cas10-Cmr2_palm2"/>
    <property type="match status" value="1"/>
</dbReference>
<evidence type="ECO:0000313" key="15">
    <source>
        <dbReference type="EMBL" id="SHK20775.1"/>
    </source>
</evidence>
<dbReference type="SUPFAM" id="SSF109604">
    <property type="entry name" value="HD-domain/PDEase-like"/>
    <property type="match status" value="1"/>
</dbReference>
<evidence type="ECO:0000256" key="4">
    <source>
        <dbReference type="ARBA" id="ARBA00022679"/>
    </source>
</evidence>
<dbReference type="NCBIfam" id="TIGR02578">
    <property type="entry name" value="cas_TM1811_Csm1"/>
    <property type="match status" value="1"/>
</dbReference>
<evidence type="ECO:0000313" key="16">
    <source>
        <dbReference type="Proteomes" id="UP000243547"/>
    </source>
</evidence>
<dbReference type="Pfam" id="PF01966">
    <property type="entry name" value="HD"/>
    <property type="match status" value="1"/>
</dbReference>